<evidence type="ECO:0000256" key="2">
    <source>
        <dbReference type="ARBA" id="ARBA00023315"/>
    </source>
</evidence>
<evidence type="ECO:0000259" key="5">
    <source>
        <dbReference type="SMART" id="SM00827"/>
    </source>
</evidence>
<dbReference type="InterPro" id="IPR016036">
    <property type="entry name" value="Malonyl_transacylase_ACP-bd"/>
</dbReference>
<keyword evidence="7" id="KW-1185">Reference proteome</keyword>
<evidence type="ECO:0000256" key="4">
    <source>
        <dbReference type="PIRNR" id="PIRNR000446"/>
    </source>
</evidence>
<dbReference type="EC" id="2.3.1.39" evidence="4"/>
<dbReference type="PANTHER" id="PTHR42681:SF1">
    <property type="entry name" value="MALONYL-COA-ACYL CARRIER PROTEIN TRANSACYLASE, MITOCHONDRIAL"/>
    <property type="match status" value="1"/>
</dbReference>
<dbReference type="InterPro" id="IPR001227">
    <property type="entry name" value="Ac_transferase_dom_sf"/>
</dbReference>
<dbReference type="PIRSF" id="PIRSF000446">
    <property type="entry name" value="Mct"/>
    <property type="match status" value="1"/>
</dbReference>
<comment type="similarity">
    <text evidence="4">Belongs to the fabD family.</text>
</comment>
<proteinExistence type="inferred from homology"/>
<dbReference type="InterPro" id="IPR016035">
    <property type="entry name" value="Acyl_Trfase/lysoPLipase"/>
</dbReference>
<dbReference type="EMBL" id="JAHWZY010000053">
    <property type="protein sequence ID" value="MEZ3182816.1"/>
    <property type="molecule type" value="Genomic_DNA"/>
</dbReference>
<dbReference type="Proteomes" id="UP001567537">
    <property type="component" value="Unassembled WGS sequence"/>
</dbReference>
<organism evidence="6 7">
    <name type="scientific">Streptomyces pimonensis</name>
    <dbReference type="NCBI Taxonomy" id="2860288"/>
    <lineage>
        <taxon>Bacteria</taxon>
        <taxon>Bacillati</taxon>
        <taxon>Actinomycetota</taxon>
        <taxon>Actinomycetes</taxon>
        <taxon>Kitasatosporales</taxon>
        <taxon>Streptomycetaceae</taxon>
        <taxon>Streptomyces</taxon>
    </lineage>
</organism>
<dbReference type="InterPro" id="IPR014043">
    <property type="entry name" value="Acyl_transferase_dom"/>
</dbReference>
<dbReference type="Gene3D" id="3.30.70.250">
    <property type="entry name" value="Malonyl-CoA ACP transacylase, ACP-binding"/>
    <property type="match status" value="1"/>
</dbReference>
<protein>
    <recommendedName>
        <fullName evidence="4">Malonyl CoA-acyl carrier protein transacylase</fullName>
        <ecNumber evidence="4">2.3.1.39</ecNumber>
    </recommendedName>
</protein>
<dbReference type="PANTHER" id="PTHR42681">
    <property type="entry name" value="MALONYL-COA-ACYL CARRIER PROTEIN TRANSACYLASE, MITOCHONDRIAL"/>
    <property type="match status" value="1"/>
</dbReference>
<dbReference type="InterPro" id="IPR050858">
    <property type="entry name" value="Mal-CoA-ACP_Trans/PKS_FabD"/>
</dbReference>
<reference evidence="6 7" key="1">
    <citation type="journal article" date="2021" name="Res Sq">
        <title>Streptomyces Pimoensis sp. nov., Isolated From the Taklimakan Desert in Xinjiang, China.</title>
        <authorList>
            <person name="Zhang P."/>
            <person name="Luo X."/>
            <person name="Luo X."/>
            <person name="Liu Z."/>
            <person name="Xia Z."/>
            <person name="Wan C."/>
            <person name="zhang L."/>
        </authorList>
    </citation>
    <scope>NUCLEOTIDE SEQUENCE [LARGE SCALE GENOMIC DNA]</scope>
    <source>
        <strain evidence="6 7">TRM75549</strain>
    </source>
</reference>
<keyword evidence="1 4" id="KW-0808">Transferase</keyword>
<evidence type="ECO:0000313" key="7">
    <source>
        <dbReference type="Proteomes" id="UP001567537"/>
    </source>
</evidence>
<feature type="domain" description="Malonyl-CoA:ACP transacylase (MAT)" evidence="5">
    <location>
        <begin position="17"/>
        <end position="320"/>
    </location>
</feature>
<gene>
    <name evidence="6" type="ORF">KYY02_30415</name>
</gene>
<evidence type="ECO:0000256" key="1">
    <source>
        <dbReference type="ARBA" id="ARBA00022679"/>
    </source>
</evidence>
<dbReference type="SUPFAM" id="SSF52151">
    <property type="entry name" value="FabD/lysophospholipase-like"/>
    <property type="match status" value="1"/>
</dbReference>
<comment type="catalytic activity">
    <reaction evidence="3 4">
        <text>holo-[ACP] + malonyl-CoA = malonyl-[ACP] + CoA</text>
        <dbReference type="Rhea" id="RHEA:41792"/>
        <dbReference type="Rhea" id="RHEA-COMP:9623"/>
        <dbReference type="Rhea" id="RHEA-COMP:9685"/>
        <dbReference type="ChEBI" id="CHEBI:57287"/>
        <dbReference type="ChEBI" id="CHEBI:57384"/>
        <dbReference type="ChEBI" id="CHEBI:64479"/>
        <dbReference type="ChEBI" id="CHEBI:78449"/>
        <dbReference type="EC" id="2.3.1.39"/>
    </reaction>
</comment>
<dbReference type="SUPFAM" id="SSF55048">
    <property type="entry name" value="Probable ACP-binding domain of malonyl-CoA ACP transacylase"/>
    <property type="match status" value="1"/>
</dbReference>
<evidence type="ECO:0000256" key="3">
    <source>
        <dbReference type="ARBA" id="ARBA00048462"/>
    </source>
</evidence>
<accession>A0ABV4JAY8</accession>
<sequence>MTTTVLDDVSLGRYALLLPGAGSQLPSMARRLCRSFDCATEVLERAAKATGLDLVRLCREGTPAELTTAEVAHPAIVATGLAAAAALRRHLGGRWAPPAVVGGHSLGHFAALVEAGCLDFDDALRLVARRARLMTEQTRSRPALMASLAGAPPERVTEWCAACPPEHGVVVPACFNGPVQTVVSGDAAAVRWVGGRAGAEDGLRVKELPAGVASHSPLMKPVQRALRSELAAVPLSRPAVPLLLNSTGQVTRDVDALRTDLLDQLSVPVRWNDAMRALVASGITTVLDSGPGQVLARAAALHPELDPVALNFMHPLERAVPLP</sequence>
<dbReference type="SMART" id="SM00827">
    <property type="entry name" value="PKS_AT"/>
    <property type="match status" value="1"/>
</dbReference>
<dbReference type="Pfam" id="PF00698">
    <property type="entry name" value="Acyl_transf_1"/>
    <property type="match status" value="1"/>
</dbReference>
<evidence type="ECO:0000313" key="6">
    <source>
        <dbReference type="EMBL" id="MEZ3182816.1"/>
    </source>
</evidence>
<dbReference type="InterPro" id="IPR024925">
    <property type="entry name" value="Malonyl_CoA-ACP_transAc"/>
</dbReference>
<name>A0ABV4JAY8_9ACTN</name>
<dbReference type="Gene3D" id="3.40.366.10">
    <property type="entry name" value="Malonyl-Coenzyme A Acyl Carrier Protein, domain 2"/>
    <property type="match status" value="1"/>
</dbReference>
<keyword evidence="2 4" id="KW-0012">Acyltransferase</keyword>
<comment type="caution">
    <text evidence="6">The sequence shown here is derived from an EMBL/GenBank/DDBJ whole genome shotgun (WGS) entry which is preliminary data.</text>
</comment>
<dbReference type="RefSeq" id="WP_371243883.1">
    <property type="nucleotide sequence ID" value="NZ_JAHWZY010000053.1"/>
</dbReference>